<dbReference type="InterPro" id="IPR023883">
    <property type="entry name" value="CHP03980_redox-disulphide"/>
</dbReference>
<organism evidence="2">
    <name type="scientific">marine sediment metagenome</name>
    <dbReference type="NCBI Taxonomy" id="412755"/>
    <lineage>
        <taxon>unclassified sequences</taxon>
        <taxon>metagenomes</taxon>
        <taxon>ecological metagenomes</taxon>
    </lineage>
</organism>
<dbReference type="NCBIfam" id="TIGR03980">
    <property type="entry name" value="prismane_assoc"/>
    <property type="match status" value="1"/>
</dbReference>
<dbReference type="InterPro" id="IPR015077">
    <property type="entry name" value="DUF1858"/>
</dbReference>
<name>X1JZB7_9ZZZZ</name>
<dbReference type="InterPro" id="IPR038062">
    <property type="entry name" value="ScdA-like_N_sf"/>
</dbReference>
<reference evidence="2" key="1">
    <citation type="journal article" date="2014" name="Front. Microbiol.">
        <title>High frequency of phylogenetically diverse reductive dehalogenase-homologous genes in deep subseafloor sedimentary metagenomes.</title>
        <authorList>
            <person name="Kawai M."/>
            <person name="Futagami T."/>
            <person name="Toyoda A."/>
            <person name="Takaki Y."/>
            <person name="Nishi S."/>
            <person name="Hori S."/>
            <person name="Arai W."/>
            <person name="Tsubouchi T."/>
            <person name="Morono Y."/>
            <person name="Uchiyama I."/>
            <person name="Ito T."/>
            <person name="Fujiyama A."/>
            <person name="Inagaki F."/>
            <person name="Takami H."/>
        </authorList>
    </citation>
    <scope>NUCLEOTIDE SEQUENCE</scope>
    <source>
        <strain evidence="2">Expedition CK06-06</strain>
    </source>
</reference>
<evidence type="ECO:0000313" key="2">
    <source>
        <dbReference type="EMBL" id="GAH99532.1"/>
    </source>
</evidence>
<gene>
    <name evidence="2" type="ORF">S06H3_01944</name>
</gene>
<proteinExistence type="predicted"/>
<dbReference type="Pfam" id="PF08984">
    <property type="entry name" value="DUF1858"/>
    <property type="match status" value="1"/>
</dbReference>
<dbReference type="AlphaFoldDB" id="X1JZB7"/>
<dbReference type="Gene3D" id="1.10.3910.10">
    <property type="entry name" value="SP0561-like"/>
    <property type="match status" value="1"/>
</dbReference>
<dbReference type="PANTHER" id="PTHR39341">
    <property type="entry name" value="BSL7085 PROTEIN"/>
    <property type="match status" value="1"/>
</dbReference>
<accession>X1JZB7</accession>
<dbReference type="EMBL" id="BARV01000530">
    <property type="protein sequence ID" value="GAH99532.1"/>
    <property type="molecule type" value="Genomic_DNA"/>
</dbReference>
<evidence type="ECO:0000259" key="1">
    <source>
        <dbReference type="Pfam" id="PF08984"/>
    </source>
</evidence>
<dbReference type="SUPFAM" id="SSF140683">
    <property type="entry name" value="SP0561-like"/>
    <property type="match status" value="1"/>
</dbReference>
<protein>
    <recommendedName>
        <fullName evidence="1">DUF1858 domain-containing protein</fullName>
    </recommendedName>
</protein>
<feature type="domain" description="DUF1858" evidence="1">
    <location>
        <begin position="4"/>
        <end position="59"/>
    </location>
</feature>
<sequence length="69" mass="7988">MPKITKDTTLAEILKYSEAEKILAKYNLPCLGCPFAKFEMENLKIGEVCKMYNIDLKNLLKELNKIYSK</sequence>
<dbReference type="PANTHER" id="PTHR39341:SF1">
    <property type="entry name" value="DUF1858 DOMAIN-CONTAINING PROTEIN"/>
    <property type="match status" value="1"/>
</dbReference>
<comment type="caution">
    <text evidence="2">The sequence shown here is derived from an EMBL/GenBank/DDBJ whole genome shotgun (WGS) entry which is preliminary data.</text>
</comment>